<dbReference type="Proteomes" id="UP000177140">
    <property type="component" value="Unassembled WGS sequence"/>
</dbReference>
<sequence length="88" mass="9848">MKDKGRPSWGRASRSFLDPCRLRLIYLDDGALPAASLGRRFFGSVGPLLLIKKMSKMANFSHFLTGKGKILAFVIKMCYTTHQIEVGE</sequence>
<protein>
    <submittedName>
        <fullName evidence="1">Uncharacterized protein</fullName>
    </submittedName>
</protein>
<reference evidence="1 2" key="1">
    <citation type="journal article" date="2016" name="Nat. Commun.">
        <title>Thousands of microbial genomes shed light on interconnected biogeochemical processes in an aquifer system.</title>
        <authorList>
            <person name="Anantharaman K."/>
            <person name="Brown C.T."/>
            <person name="Hug L.A."/>
            <person name="Sharon I."/>
            <person name="Castelle C.J."/>
            <person name="Probst A.J."/>
            <person name="Thomas B.C."/>
            <person name="Singh A."/>
            <person name="Wilkins M.J."/>
            <person name="Karaoz U."/>
            <person name="Brodie E.L."/>
            <person name="Williams K.H."/>
            <person name="Hubbard S.S."/>
            <person name="Banfield J.F."/>
        </authorList>
    </citation>
    <scope>NUCLEOTIDE SEQUENCE [LARGE SCALE GENOMIC DNA]</scope>
</reference>
<name>A0A1G2QJN3_9BACT</name>
<proteinExistence type="predicted"/>
<organism evidence="1 2">
    <name type="scientific">Candidatus Vogelbacteria bacterium RIFOXYD2_FULL_44_9</name>
    <dbReference type="NCBI Taxonomy" id="1802441"/>
    <lineage>
        <taxon>Bacteria</taxon>
        <taxon>Candidatus Vogeliibacteriota</taxon>
    </lineage>
</organism>
<dbReference type="EMBL" id="MHTM01000046">
    <property type="protein sequence ID" value="OHA60756.1"/>
    <property type="molecule type" value="Genomic_DNA"/>
</dbReference>
<accession>A0A1G2QJN3</accession>
<comment type="caution">
    <text evidence="1">The sequence shown here is derived from an EMBL/GenBank/DDBJ whole genome shotgun (WGS) entry which is preliminary data.</text>
</comment>
<evidence type="ECO:0000313" key="2">
    <source>
        <dbReference type="Proteomes" id="UP000177140"/>
    </source>
</evidence>
<dbReference type="AlphaFoldDB" id="A0A1G2QJN3"/>
<gene>
    <name evidence="1" type="ORF">A2556_00855</name>
</gene>
<evidence type="ECO:0000313" key="1">
    <source>
        <dbReference type="EMBL" id="OHA60756.1"/>
    </source>
</evidence>